<evidence type="ECO:0000313" key="1">
    <source>
        <dbReference type="EMBL" id="CAG9333120.1"/>
    </source>
</evidence>
<dbReference type="EMBL" id="CAJZBQ010000056">
    <property type="protein sequence ID" value="CAG9333120.1"/>
    <property type="molecule type" value="Genomic_DNA"/>
</dbReference>
<keyword evidence="2" id="KW-1185">Reference proteome</keyword>
<proteinExistence type="predicted"/>
<gene>
    <name evidence="1" type="ORF">BSTOLATCC_MIC57940</name>
</gene>
<organism evidence="1 2">
    <name type="scientific">Blepharisma stoltei</name>
    <dbReference type="NCBI Taxonomy" id="1481888"/>
    <lineage>
        <taxon>Eukaryota</taxon>
        <taxon>Sar</taxon>
        <taxon>Alveolata</taxon>
        <taxon>Ciliophora</taxon>
        <taxon>Postciliodesmatophora</taxon>
        <taxon>Heterotrichea</taxon>
        <taxon>Heterotrichida</taxon>
        <taxon>Blepharismidae</taxon>
        <taxon>Blepharisma</taxon>
    </lineage>
</organism>
<evidence type="ECO:0000313" key="2">
    <source>
        <dbReference type="Proteomes" id="UP001162131"/>
    </source>
</evidence>
<sequence>MQDIKKVLLVKTPTVSQDPDDLKDIEIQADMEKTKYQWIENKAVNKFSTKKRSFLRKRTEICKTETESSEMKRILTKFPPKSKPNRININKIFSPEMFRINGSSLSPVNLREAGWELDKAIFKGAGSQKETKKLKQKIKQNYRCNRFSSNVFLLEDEMTYPRWKPETQSFLVTNEPVFTPPIRRTKETLPLLHDSNWNRCESRIRVHERLVTPSQLKTITDLFKRPKTSHKLYLTENKHHL</sequence>
<dbReference type="AlphaFoldDB" id="A0AAU9KC14"/>
<accession>A0AAU9KC14</accession>
<reference evidence="1" key="1">
    <citation type="submission" date="2021-09" db="EMBL/GenBank/DDBJ databases">
        <authorList>
            <consortium name="AG Swart"/>
            <person name="Singh M."/>
            <person name="Singh A."/>
            <person name="Seah K."/>
            <person name="Emmerich C."/>
        </authorList>
    </citation>
    <scope>NUCLEOTIDE SEQUENCE</scope>
    <source>
        <strain evidence="1">ATCC30299</strain>
    </source>
</reference>
<dbReference type="Proteomes" id="UP001162131">
    <property type="component" value="Unassembled WGS sequence"/>
</dbReference>
<name>A0AAU9KC14_9CILI</name>
<comment type="caution">
    <text evidence="1">The sequence shown here is derived from an EMBL/GenBank/DDBJ whole genome shotgun (WGS) entry which is preliminary data.</text>
</comment>
<protein>
    <submittedName>
        <fullName evidence="1">Uncharacterized protein</fullName>
    </submittedName>
</protein>